<comment type="subcellular location">
    <subcellularLocation>
        <location evidence="2">Cell inner membrane</location>
    </subcellularLocation>
    <subcellularLocation>
        <location evidence="1">Periplasm</location>
    </subcellularLocation>
</comment>
<dbReference type="NCBIfam" id="TIGR01728">
    <property type="entry name" value="SsuA_fam"/>
    <property type="match status" value="1"/>
</dbReference>
<dbReference type="STRING" id="159449.B4N89_06185"/>
<dbReference type="eggNOG" id="COG0715">
    <property type="taxonomic scope" value="Bacteria"/>
</dbReference>
<accession>A0A1T3NVB7</accession>
<gene>
    <name evidence="11" type="ORF">B4N89_06185</name>
</gene>
<dbReference type="CDD" id="cd13553">
    <property type="entry name" value="PBP2_NrtA_CpmA_like"/>
    <property type="match status" value="1"/>
</dbReference>
<protein>
    <submittedName>
        <fullName evidence="11">Sulfonate ABC transporter substrate-binding protein</fullName>
    </submittedName>
</protein>
<comment type="caution">
    <text evidence="11">The sequence shown here is derived from an EMBL/GenBank/DDBJ whole genome shotgun (WGS) entry which is preliminary data.</text>
</comment>
<evidence type="ECO:0000256" key="10">
    <source>
        <dbReference type="SAM" id="SignalP"/>
    </source>
</evidence>
<proteinExistence type="inferred from homology"/>
<keyword evidence="7 10" id="KW-0732">Signal</keyword>
<feature type="chain" id="PRO_5039669013" evidence="10">
    <location>
        <begin position="33"/>
        <end position="384"/>
    </location>
</feature>
<sequence>MSVFGTHFGQYRRRSIRTGFAAALLLPLLAMSACGYGSDKKDDKKNTPAAGAGPATAGGAKAGTSASQIRLGFFANVTHATPLIGLNEGFFAKELGTTEIKPQVFNAGPAAIEALKGGSIDATYIGPNPSISGFTSTNGELLRIVAGATSGGASLVVKPNINGPADLKGKKIASPQLGGTQDVALRAWLTKNGYSVDTSGKGDVSVVPTDNAQTLAAFQKGDLDGAWLPEPWATRLVLEANAKVLVDERTLWPEGKFVTTDLIVSTKFLKEHPDTVEALIKGQVAANDWAVANQDKAKAAVNAKITEFAGKPLAQNVLDAAWPNIAITNDPLAASLVKLSEDGVAVGVTKKLDIHGIYDLTILNKVLAAAGKPAVADAGLGPKK</sequence>
<keyword evidence="8" id="KW-0472">Membrane</keyword>
<evidence type="ECO:0000256" key="1">
    <source>
        <dbReference type="ARBA" id="ARBA00004418"/>
    </source>
</evidence>
<evidence type="ECO:0000256" key="6">
    <source>
        <dbReference type="ARBA" id="ARBA00022519"/>
    </source>
</evidence>
<feature type="signal peptide" evidence="10">
    <location>
        <begin position="1"/>
        <end position="32"/>
    </location>
</feature>
<evidence type="ECO:0000256" key="4">
    <source>
        <dbReference type="ARBA" id="ARBA00022448"/>
    </source>
</evidence>
<dbReference type="EMBL" id="MWQN01000001">
    <property type="protein sequence ID" value="OPC80600.1"/>
    <property type="molecule type" value="Genomic_DNA"/>
</dbReference>
<keyword evidence="12" id="KW-1185">Reference proteome</keyword>
<feature type="compositionally biased region" description="Low complexity" evidence="9">
    <location>
        <begin position="48"/>
        <end position="61"/>
    </location>
</feature>
<dbReference type="InterPro" id="IPR044527">
    <property type="entry name" value="NrtA/CpmA_ABC-bd_dom"/>
</dbReference>
<evidence type="ECO:0000256" key="2">
    <source>
        <dbReference type="ARBA" id="ARBA00004533"/>
    </source>
</evidence>
<dbReference type="Pfam" id="PF13379">
    <property type="entry name" value="NMT1_2"/>
    <property type="match status" value="1"/>
</dbReference>
<dbReference type="OrthoDB" id="506341at2"/>
<evidence type="ECO:0000313" key="12">
    <source>
        <dbReference type="Proteomes" id="UP000190037"/>
    </source>
</evidence>
<keyword evidence="6" id="KW-0997">Cell inner membrane</keyword>
<comment type="similarity">
    <text evidence="3">Belongs to the bacterial solute-binding protein SsuA/TauA family.</text>
</comment>
<feature type="region of interest" description="Disordered" evidence="9">
    <location>
        <begin position="40"/>
        <end position="61"/>
    </location>
</feature>
<dbReference type="SUPFAM" id="SSF53850">
    <property type="entry name" value="Periplasmic binding protein-like II"/>
    <property type="match status" value="1"/>
</dbReference>
<evidence type="ECO:0000256" key="3">
    <source>
        <dbReference type="ARBA" id="ARBA00010742"/>
    </source>
</evidence>
<evidence type="ECO:0000256" key="8">
    <source>
        <dbReference type="ARBA" id="ARBA00023136"/>
    </source>
</evidence>
<keyword evidence="5" id="KW-1003">Cell membrane</keyword>
<dbReference type="PANTHER" id="PTHR30024:SF47">
    <property type="entry name" value="TAURINE-BINDING PERIPLASMIC PROTEIN"/>
    <property type="match status" value="1"/>
</dbReference>
<name>A0A1T3NVB7_9ACTN</name>
<dbReference type="AlphaFoldDB" id="A0A1T3NVB7"/>
<evidence type="ECO:0000313" key="11">
    <source>
        <dbReference type="EMBL" id="OPC80600.1"/>
    </source>
</evidence>
<dbReference type="Gene3D" id="3.40.190.10">
    <property type="entry name" value="Periplasmic binding protein-like II"/>
    <property type="match status" value="2"/>
</dbReference>
<organism evidence="11 12">
    <name type="scientific">Embleya scabrispora</name>
    <dbReference type="NCBI Taxonomy" id="159449"/>
    <lineage>
        <taxon>Bacteria</taxon>
        <taxon>Bacillati</taxon>
        <taxon>Actinomycetota</taxon>
        <taxon>Actinomycetes</taxon>
        <taxon>Kitasatosporales</taxon>
        <taxon>Streptomycetaceae</taxon>
        <taxon>Embleya</taxon>
    </lineage>
</organism>
<dbReference type="GO" id="GO:0042597">
    <property type="term" value="C:periplasmic space"/>
    <property type="evidence" value="ECO:0007669"/>
    <property type="project" value="UniProtKB-SubCell"/>
</dbReference>
<evidence type="ECO:0000256" key="9">
    <source>
        <dbReference type="SAM" id="MobiDB-lite"/>
    </source>
</evidence>
<dbReference type="PANTHER" id="PTHR30024">
    <property type="entry name" value="ALIPHATIC SULFONATES-BINDING PROTEIN-RELATED"/>
    <property type="match status" value="1"/>
</dbReference>
<evidence type="ECO:0000256" key="7">
    <source>
        <dbReference type="ARBA" id="ARBA00022729"/>
    </source>
</evidence>
<dbReference type="InterPro" id="IPR010067">
    <property type="entry name" value="ABC_SsuA_sub-bd"/>
</dbReference>
<dbReference type="GO" id="GO:0042626">
    <property type="term" value="F:ATPase-coupled transmembrane transporter activity"/>
    <property type="evidence" value="ECO:0007669"/>
    <property type="project" value="InterPro"/>
</dbReference>
<dbReference type="GO" id="GO:0005886">
    <property type="term" value="C:plasma membrane"/>
    <property type="evidence" value="ECO:0007669"/>
    <property type="project" value="UniProtKB-SubCell"/>
</dbReference>
<evidence type="ECO:0000256" key="5">
    <source>
        <dbReference type="ARBA" id="ARBA00022475"/>
    </source>
</evidence>
<keyword evidence="4" id="KW-0813">Transport</keyword>
<dbReference type="Proteomes" id="UP000190037">
    <property type="component" value="Unassembled WGS sequence"/>
</dbReference>
<reference evidence="11 12" key="1">
    <citation type="submission" date="2017-03" db="EMBL/GenBank/DDBJ databases">
        <title>Draft genome sequence of Streptomyces scabrisporus NF3, endophyte isolated from Amphipterygium adstringens.</title>
        <authorList>
            <person name="Vazquez M."/>
            <person name="Ceapa C.D."/>
            <person name="Rodriguez Luna D."/>
            <person name="Sanchez Esquivel S."/>
        </authorList>
    </citation>
    <scope>NUCLEOTIDE SEQUENCE [LARGE SCALE GENOMIC DNA]</scope>
    <source>
        <strain evidence="11 12">NF3</strain>
    </source>
</reference>